<reference evidence="9" key="1">
    <citation type="submission" date="2025-08" db="UniProtKB">
        <authorList>
            <consortium name="RefSeq"/>
        </authorList>
    </citation>
    <scope>IDENTIFICATION</scope>
    <source>
        <strain evidence="9">J_2021</strain>
        <tissue evidence="9">Erythrocytes</tissue>
    </source>
</reference>
<dbReference type="STRING" id="8355.A0A1L8GMM9"/>
<feature type="binding site" evidence="6">
    <location>
        <position position="310"/>
    </location>
    <ligand>
        <name>an alpha-L-fucosyl-(1-&gt;2)-beta-D-galactosyl derivative</name>
        <dbReference type="ChEBI" id="CHEBI:140327"/>
    </ligand>
</feature>
<feature type="binding site" evidence="6">
    <location>
        <position position="110"/>
    </location>
    <ligand>
        <name>UDP-N-acetyl-alpha-D-galactosamine</name>
        <dbReference type="ChEBI" id="CHEBI:67138"/>
    </ligand>
</feature>
<dbReference type="PaxDb" id="8355-A0A1L8GMM9"/>
<keyword evidence="8" id="KW-1185">Reference proteome</keyword>
<feature type="binding site" evidence="6">
    <location>
        <position position="287"/>
    </location>
    <ligand>
        <name>an alpha-L-fucosyl-(1-&gt;2)-beta-D-galactosyl derivative</name>
        <dbReference type="ChEBI" id="CHEBI:140327"/>
    </ligand>
</feature>
<dbReference type="PANTHER" id="PTHR10462">
    <property type="entry name" value="GLYCOSYLTRANSFERASE-RELATED"/>
    <property type="match status" value="1"/>
</dbReference>
<comment type="similarity">
    <text evidence="2">Belongs to the glycosyltransferase 6 family.</text>
</comment>
<dbReference type="FunFam" id="3.90.550.10:FF:000447">
    <property type="entry name" value="Uncharacterized protein"/>
    <property type="match status" value="1"/>
</dbReference>
<proteinExistence type="inferred from homology"/>
<dbReference type="GO" id="GO:0005975">
    <property type="term" value="P:carbohydrate metabolic process"/>
    <property type="evidence" value="ECO:0007669"/>
    <property type="project" value="InterPro"/>
</dbReference>
<evidence type="ECO:0000256" key="6">
    <source>
        <dbReference type="PIRSR" id="PIRSR605076-2"/>
    </source>
</evidence>
<keyword evidence="7" id="KW-0464">Manganese</keyword>
<dbReference type="Proteomes" id="UP000186698">
    <property type="component" value="Chromosome 4L"/>
</dbReference>
<evidence type="ECO:0000256" key="3">
    <source>
        <dbReference type="ARBA" id="ARBA00022676"/>
    </source>
</evidence>
<organism evidence="8 9">
    <name type="scientific">Xenopus laevis</name>
    <name type="common">African clawed frog</name>
    <dbReference type="NCBI Taxonomy" id="8355"/>
    <lineage>
        <taxon>Eukaryota</taxon>
        <taxon>Metazoa</taxon>
        <taxon>Chordata</taxon>
        <taxon>Craniata</taxon>
        <taxon>Vertebrata</taxon>
        <taxon>Euteleostomi</taxon>
        <taxon>Amphibia</taxon>
        <taxon>Batrachia</taxon>
        <taxon>Anura</taxon>
        <taxon>Pipoidea</taxon>
        <taxon>Pipidae</taxon>
        <taxon>Xenopodinae</taxon>
        <taxon>Xenopus</taxon>
        <taxon>Xenopus</taxon>
    </lineage>
</organism>
<evidence type="ECO:0000256" key="5">
    <source>
        <dbReference type="PIRSR" id="PIRSR605076-1"/>
    </source>
</evidence>
<evidence type="ECO:0000256" key="1">
    <source>
        <dbReference type="ARBA" id="ARBA00004606"/>
    </source>
</evidence>
<dbReference type="SUPFAM" id="SSF53448">
    <property type="entry name" value="Nucleotide-diphospho-sugar transferases"/>
    <property type="match status" value="1"/>
</dbReference>
<dbReference type="Pfam" id="PF03414">
    <property type="entry name" value="Glyco_transf_6"/>
    <property type="match status" value="1"/>
</dbReference>
<dbReference type="OMA" id="HMEFLRR"/>
<protein>
    <submittedName>
        <fullName evidence="9">Histo-blood group ABO system transferase 2</fullName>
    </submittedName>
</protein>
<dbReference type="InterPro" id="IPR029044">
    <property type="entry name" value="Nucleotide-diphossugar_trans"/>
</dbReference>
<dbReference type="AlphaFoldDB" id="A0A1L8GMM9"/>
<dbReference type="GO" id="GO:0031982">
    <property type="term" value="C:vesicle"/>
    <property type="evidence" value="ECO:0000318"/>
    <property type="project" value="GO_Central"/>
</dbReference>
<accession>A0A1L8GMM9</accession>
<feature type="binding site" evidence="6">
    <location>
        <position position="217"/>
    </location>
    <ligand>
        <name>an alpha-L-fucosyl-(1-&gt;2)-beta-D-galactosyl derivative</name>
        <dbReference type="ChEBI" id="CHEBI:140327"/>
    </ligand>
</feature>
<name>A0A1L8GMM9_XENLA</name>
<feature type="binding site" evidence="6">
    <location>
        <begin position="195"/>
        <end position="197"/>
    </location>
    <ligand>
        <name>UDP-N-acetyl-alpha-D-galactosamine</name>
        <dbReference type="ChEBI" id="CHEBI:67138"/>
    </ligand>
</feature>
<keyword evidence="4 9" id="KW-0808">Transferase</keyword>
<dbReference type="PANTHER" id="PTHR10462:SF57">
    <property type="entry name" value="HISTO-BLOOD GROUP ABO SYSTEM TRANSFERASE 2"/>
    <property type="match status" value="1"/>
</dbReference>
<comment type="cofactor">
    <cofactor evidence="7">
        <name>Mn(2+)</name>
        <dbReference type="ChEBI" id="CHEBI:29035"/>
    </cofactor>
    <text evidence="7">Binds 1 Mn(2+) ion per subunit.</text>
</comment>
<dbReference type="GO" id="GO:0016020">
    <property type="term" value="C:membrane"/>
    <property type="evidence" value="ECO:0007669"/>
    <property type="project" value="UniProtKB-SubCell"/>
</dbReference>
<dbReference type="KEGG" id="xla:108714350"/>
<dbReference type="GO" id="GO:0005794">
    <property type="term" value="C:Golgi apparatus"/>
    <property type="evidence" value="ECO:0000318"/>
    <property type="project" value="GO_Central"/>
</dbReference>
<evidence type="ECO:0000313" key="8">
    <source>
        <dbReference type="Proteomes" id="UP000186698"/>
    </source>
</evidence>
<evidence type="ECO:0000256" key="2">
    <source>
        <dbReference type="ARBA" id="ARBA00010413"/>
    </source>
</evidence>
<feature type="binding site" evidence="7">
    <location>
        <position position="195"/>
    </location>
    <ligand>
        <name>Mn(2+)</name>
        <dbReference type="ChEBI" id="CHEBI:29035"/>
    </ligand>
</feature>
<dbReference type="GO" id="GO:0046872">
    <property type="term" value="F:metal ion binding"/>
    <property type="evidence" value="ECO:0007669"/>
    <property type="project" value="UniProtKB-KW"/>
</dbReference>
<evidence type="ECO:0000313" key="9">
    <source>
        <dbReference type="RefSeq" id="XP_018113976.1"/>
    </source>
</evidence>
<evidence type="ECO:0000256" key="7">
    <source>
        <dbReference type="PIRSR" id="PIRSR605076-3"/>
    </source>
</evidence>
<dbReference type="OrthoDB" id="10013941at2759"/>
<feature type="active site" description="Nucleophile" evidence="5">
    <location>
        <position position="287"/>
    </location>
</feature>
<dbReference type="RefSeq" id="XP_018113976.1">
    <property type="nucleotide sequence ID" value="XM_018258487.2"/>
</dbReference>
<dbReference type="InterPro" id="IPR005076">
    <property type="entry name" value="Glyco_trans_6"/>
</dbReference>
<keyword evidence="7" id="KW-0479">Metal-binding</keyword>
<dbReference type="Bgee" id="108714350">
    <property type="expression patterns" value="Expressed in ovary and 13 other cell types or tissues"/>
</dbReference>
<comment type="subcellular location">
    <subcellularLocation>
        <location evidence="1">Membrane</location>
        <topology evidence="1">Single-pass type II membrane protein</topology>
    </subcellularLocation>
</comment>
<gene>
    <name evidence="9" type="primary">LOC108714350</name>
</gene>
<feature type="binding site" evidence="7">
    <location>
        <position position="197"/>
    </location>
    <ligand>
        <name>Mn(2+)</name>
        <dbReference type="ChEBI" id="CHEBI:29035"/>
    </ligand>
</feature>
<dbReference type="Gene3D" id="3.90.550.10">
    <property type="entry name" value="Spore Coat Polysaccharide Biosynthesis Protein SpsA, Chain A"/>
    <property type="match status" value="1"/>
</dbReference>
<evidence type="ECO:0000256" key="4">
    <source>
        <dbReference type="ARBA" id="ARBA00022679"/>
    </source>
</evidence>
<dbReference type="GeneID" id="108714350"/>
<sequence>MLPKQWKVGSLIILMIFLLLFLMQNTRVVFQEKQLEDPRNDDLNEHLMEIKQNERKLLLRRPNIRRKAALEVLTPWLAPIIWDGTYDLRILNNQFKGKRIGLFVLAVKKYIRFLLPFLESAEQHFMVGYSVTYYAFTDNTAAVPKISLGAGRTLNLLEVEADKRWQDISMKRMQILVNLTHDRLPKEVDYLVCADVDMVFNDHVGVEILGDLVATIHPGFFLTQRNELSYDRNPESAAYIPYGEGDFYYMAAFYGGTVEEINKLSTFCHKGIVADKKKNIEAVWQEESHFNKYLFFNKPTKVLSPEYIWDTNLPNGDLVKKRRFLAVHKNHIDVRN</sequence>
<keyword evidence="3" id="KW-0328">Glycosyltransferase</keyword>
<dbReference type="GO" id="GO:0004380">
    <property type="term" value="F:glycoprotein-fucosylgalactoside alpha-N-acetylgalactosaminyltransferase activity"/>
    <property type="evidence" value="ECO:0000318"/>
    <property type="project" value="GO_Central"/>
</dbReference>